<protein>
    <submittedName>
        <fullName evidence="1">Uncharacterized protein</fullName>
    </submittedName>
</protein>
<reference evidence="2" key="1">
    <citation type="submission" date="2016-11" db="EMBL/GenBank/DDBJ databases">
        <authorList>
            <person name="Varghese N."/>
            <person name="Submissions S."/>
        </authorList>
    </citation>
    <scope>NUCLEOTIDE SEQUENCE [LARGE SCALE GENOMIC DNA]</scope>
    <source>
        <strain evidence="2">DSM 19858</strain>
    </source>
</reference>
<organism evidence="1 2">
    <name type="scientific">Pseudozobellia thermophila</name>
    <dbReference type="NCBI Taxonomy" id="192903"/>
    <lineage>
        <taxon>Bacteria</taxon>
        <taxon>Pseudomonadati</taxon>
        <taxon>Bacteroidota</taxon>
        <taxon>Flavobacteriia</taxon>
        <taxon>Flavobacteriales</taxon>
        <taxon>Flavobacteriaceae</taxon>
        <taxon>Pseudozobellia</taxon>
    </lineage>
</organism>
<proteinExistence type="predicted"/>
<name>A0A1M6BJI2_9FLAO</name>
<dbReference type="STRING" id="192903.SAMN04488513_101445"/>
<accession>A0A1M6BJI2</accession>
<dbReference type="OrthoDB" id="1164799at2"/>
<gene>
    <name evidence="1" type="ORF">SAMN04488513_101445</name>
</gene>
<dbReference type="AlphaFoldDB" id="A0A1M6BJI2"/>
<dbReference type="Proteomes" id="UP000184543">
    <property type="component" value="Unassembled WGS sequence"/>
</dbReference>
<dbReference type="PROSITE" id="PS51257">
    <property type="entry name" value="PROKAR_LIPOPROTEIN"/>
    <property type="match status" value="1"/>
</dbReference>
<evidence type="ECO:0000313" key="2">
    <source>
        <dbReference type="Proteomes" id="UP000184543"/>
    </source>
</evidence>
<dbReference type="EMBL" id="FQYU01000001">
    <property type="protein sequence ID" value="SHI48892.1"/>
    <property type="molecule type" value="Genomic_DNA"/>
</dbReference>
<evidence type="ECO:0000313" key="1">
    <source>
        <dbReference type="EMBL" id="SHI48892.1"/>
    </source>
</evidence>
<keyword evidence="2" id="KW-1185">Reference proteome</keyword>
<sequence length="183" mass="21486">MRKSIAIAGLLFFSFSCIPVRVAPSIKDYKVTKGKRFKRSLSKRNFFIFEDPKEANEFYNYVNTKFQLNHVNVYDDVPFTIDGQNYFFAFYEISIPNKTLNLAPALFNVAMNRLLDTEDDTYIDGQDMLRKDDWYIAIEVYSDAEKDCLSEDSLSRDSVLAYLRGLKNEYLTIHNYHETVFRN</sequence>
<dbReference type="RefSeq" id="WP_072987820.1">
    <property type="nucleotide sequence ID" value="NZ_FQYU01000001.1"/>
</dbReference>